<keyword evidence="1" id="KW-0472">Membrane</keyword>
<evidence type="ECO:0000256" key="1">
    <source>
        <dbReference type="SAM" id="Phobius"/>
    </source>
</evidence>
<dbReference type="EMBL" id="CP002046">
    <property type="protein sequence ID" value="EAP86622.1"/>
    <property type="molecule type" value="Genomic_DNA"/>
</dbReference>
<reference evidence="2 3" key="1">
    <citation type="journal article" date="2010" name="J. Bacteriol.">
        <title>The complete genome sequence of Croceibacter atlanticus HTCC2559T.</title>
        <authorList>
            <person name="Oh H.M."/>
            <person name="Kang I."/>
            <person name="Ferriera S."/>
            <person name="Giovannoni S.J."/>
            <person name="Cho J.C."/>
        </authorList>
    </citation>
    <scope>NUCLEOTIDE SEQUENCE [LARGE SCALE GENOMIC DNA]</scope>
    <source>
        <strain evidence="3">ATCC BAA-628 / HTCC2559 / KCTC 12090</strain>
    </source>
</reference>
<dbReference type="KEGG" id="cat:CA2559_11318"/>
<dbReference type="AlphaFoldDB" id="A3U9Y6"/>
<name>A3U9Y6_CROAH</name>
<evidence type="ECO:0000313" key="3">
    <source>
        <dbReference type="Proteomes" id="UP000002297"/>
    </source>
</evidence>
<gene>
    <name evidence="2" type="ordered locus">CA2559_11318</name>
</gene>
<dbReference type="STRING" id="216432.CA2559_11318"/>
<accession>A3U9Y6</accession>
<keyword evidence="3" id="KW-1185">Reference proteome</keyword>
<keyword evidence="1" id="KW-1133">Transmembrane helix</keyword>
<proteinExistence type="predicted"/>
<keyword evidence="1" id="KW-0812">Transmembrane</keyword>
<organism evidence="2 3">
    <name type="scientific">Croceibacter atlanticus (strain ATCC BAA-628 / JCM 21780 / CIP 108009 / IAM 15332 / KCTC 12090 / HTCC2559)</name>
    <dbReference type="NCBI Taxonomy" id="216432"/>
    <lineage>
        <taxon>Bacteria</taxon>
        <taxon>Pseudomonadati</taxon>
        <taxon>Bacteroidota</taxon>
        <taxon>Flavobacteriia</taxon>
        <taxon>Flavobacteriales</taxon>
        <taxon>Flavobacteriaceae</taxon>
        <taxon>Croceibacter</taxon>
    </lineage>
</organism>
<sequence>MSDKKQKQEFEENDYILQDTPKTKVGATIIIVAVIICIIAIILSGIYFELW</sequence>
<dbReference type="RefSeq" id="WP_013188003.1">
    <property type="nucleotide sequence ID" value="NC_014230.1"/>
</dbReference>
<dbReference type="Proteomes" id="UP000002297">
    <property type="component" value="Chromosome"/>
</dbReference>
<dbReference type="HOGENOM" id="CLU_210835_0_0_10"/>
<evidence type="ECO:0000313" key="2">
    <source>
        <dbReference type="EMBL" id="EAP86622.1"/>
    </source>
</evidence>
<dbReference type="GeneID" id="89454505"/>
<feature type="transmembrane region" description="Helical" evidence="1">
    <location>
        <begin position="25"/>
        <end position="48"/>
    </location>
</feature>
<protein>
    <submittedName>
        <fullName evidence="2">Uncharacterized protein</fullName>
    </submittedName>
</protein>